<dbReference type="InterPro" id="IPR050951">
    <property type="entry name" value="Retrovirus_Pol_polyprotein"/>
</dbReference>
<dbReference type="GO" id="GO:0015074">
    <property type="term" value="P:DNA integration"/>
    <property type="evidence" value="ECO:0007669"/>
    <property type="project" value="InterPro"/>
</dbReference>
<dbReference type="InterPro" id="IPR012337">
    <property type="entry name" value="RNaseH-like_sf"/>
</dbReference>
<comment type="caution">
    <text evidence="3">The sequence shown here is derived from an EMBL/GenBank/DDBJ whole genome shotgun (WGS) entry which is preliminary data.</text>
</comment>
<dbReference type="EMBL" id="BKCJ010000107">
    <property type="protein sequence ID" value="GEU29858.1"/>
    <property type="molecule type" value="Genomic_DNA"/>
</dbReference>
<dbReference type="InterPro" id="IPR036397">
    <property type="entry name" value="RNaseH_sf"/>
</dbReference>
<dbReference type="InterPro" id="IPR043502">
    <property type="entry name" value="DNA/RNA_pol_sf"/>
</dbReference>
<dbReference type="SUPFAM" id="SSF53098">
    <property type="entry name" value="Ribonuclease H-like"/>
    <property type="match status" value="1"/>
</dbReference>
<dbReference type="Gene3D" id="3.10.10.10">
    <property type="entry name" value="HIV Type 1 Reverse Transcriptase, subunit A, domain 1"/>
    <property type="match status" value="1"/>
</dbReference>
<dbReference type="PROSITE" id="PS50994">
    <property type="entry name" value="INTEGRASE"/>
    <property type="match status" value="1"/>
</dbReference>
<dbReference type="PANTHER" id="PTHR37984">
    <property type="entry name" value="PROTEIN CBG26694"/>
    <property type="match status" value="1"/>
</dbReference>
<dbReference type="SUPFAM" id="SSF56672">
    <property type="entry name" value="DNA/RNA polymerases"/>
    <property type="match status" value="1"/>
</dbReference>
<dbReference type="InterPro" id="IPR001584">
    <property type="entry name" value="Integrase_cat-core"/>
</dbReference>
<proteinExistence type="predicted"/>
<dbReference type="Gene3D" id="3.30.420.10">
    <property type="entry name" value="Ribonuclease H-like superfamily/Ribonuclease H"/>
    <property type="match status" value="1"/>
</dbReference>
<dbReference type="GO" id="GO:0003676">
    <property type="term" value="F:nucleic acid binding"/>
    <property type="evidence" value="ECO:0007669"/>
    <property type="project" value="InterPro"/>
</dbReference>
<organism evidence="3">
    <name type="scientific">Tanacetum cinerariifolium</name>
    <name type="common">Dalmatian daisy</name>
    <name type="synonym">Chrysanthemum cinerariifolium</name>
    <dbReference type="NCBI Taxonomy" id="118510"/>
    <lineage>
        <taxon>Eukaryota</taxon>
        <taxon>Viridiplantae</taxon>
        <taxon>Streptophyta</taxon>
        <taxon>Embryophyta</taxon>
        <taxon>Tracheophyta</taxon>
        <taxon>Spermatophyta</taxon>
        <taxon>Magnoliopsida</taxon>
        <taxon>eudicotyledons</taxon>
        <taxon>Gunneridae</taxon>
        <taxon>Pentapetalae</taxon>
        <taxon>asterids</taxon>
        <taxon>campanulids</taxon>
        <taxon>Asterales</taxon>
        <taxon>Asteraceae</taxon>
        <taxon>Asteroideae</taxon>
        <taxon>Anthemideae</taxon>
        <taxon>Anthemidinae</taxon>
        <taxon>Tanacetum</taxon>
    </lineage>
</organism>
<dbReference type="AlphaFoldDB" id="A0A699GMD8"/>
<feature type="domain" description="Integrase catalytic" evidence="2">
    <location>
        <begin position="282"/>
        <end position="376"/>
    </location>
</feature>
<dbReference type="PANTHER" id="PTHR37984:SF5">
    <property type="entry name" value="PROTEIN NYNRIN-LIKE"/>
    <property type="match status" value="1"/>
</dbReference>
<reference evidence="3" key="1">
    <citation type="journal article" date="2019" name="Sci. Rep.">
        <title>Draft genome of Tanacetum cinerariifolium, the natural source of mosquito coil.</title>
        <authorList>
            <person name="Yamashiro T."/>
            <person name="Shiraishi A."/>
            <person name="Satake H."/>
            <person name="Nakayama K."/>
        </authorList>
    </citation>
    <scope>NUCLEOTIDE SEQUENCE</scope>
</reference>
<sequence>MPPRRNNNIYDVYERIMARMEERLYQFVDQFANLMNDMMNPRGRGDRNGQISKGEESENPFFEGDGSSLFVKREEWEDDGVANDDYKEGPIFDDDPYEKEILPDALPPLCDIQHHIDLEPSSQLPNMSHYRLCHGEHEELCRHVEGFVSNGHIRKIMSTCAQLRGPLDLLSLYVFGSVPKKVQDFVKGLPYHNDLSNDDLVGNSRTNFEEPYLFKVCSDGMIRRCVSGSETRTILDQCHHGPTGGHYGPNVTAKKKLKLYQPMMPELLSLSQRNYSAISECPNALISDRGTHIYNKIMEKTMKRYEVNHRFSTSYHPQTSGQVENMNRALKRILEKTVKDNPAIWSRKLDDALWTFRTGYKTPTETTPYKLIYGKNYHLLFEIEHRAYWDLKNSNPDLIAAGEK</sequence>
<protein>
    <recommendedName>
        <fullName evidence="2">Integrase catalytic domain-containing protein</fullName>
    </recommendedName>
</protein>
<evidence type="ECO:0000256" key="1">
    <source>
        <dbReference type="SAM" id="MobiDB-lite"/>
    </source>
</evidence>
<accession>A0A699GMD8</accession>
<name>A0A699GMD8_TANCI</name>
<feature type="region of interest" description="Disordered" evidence="1">
    <location>
        <begin position="40"/>
        <end position="64"/>
    </location>
</feature>
<evidence type="ECO:0000259" key="2">
    <source>
        <dbReference type="PROSITE" id="PS50994"/>
    </source>
</evidence>
<evidence type="ECO:0000313" key="3">
    <source>
        <dbReference type="EMBL" id="GEU29858.1"/>
    </source>
</evidence>
<gene>
    <name evidence="3" type="ORF">Tci_001836</name>
</gene>